<dbReference type="GO" id="GO:0005634">
    <property type="term" value="C:nucleus"/>
    <property type="evidence" value="ECO:0007669"/>
    <property type="project" value="UniProtKB-SubCell"/>
</dbReference>
<keyword evidence="9" id="KW-1185">Reference proteome</keyword>
<dbReference type="InterPro" id="IPR007219">
    <property type="entry name" value="XnlR_reg_dom"/>
</dbReference>
<evidence type="ECO:0000256" key="5">
    <source>
        <dbReference type="ARBA" id="ARBA00023242"/>
    </source>
</evidence>
<name>A0A3D8QE37_9HELO</name>
<feature type="region of interest" description="Disordered" evidence="6">
    <location>
        <begin position="138"/>
        <end position="157"/>
    </location>
</feature>
<comment type="subcellular location">
    <subcellularLocation>
        <location evidence="1">Nucleus</location>
    </subcellularLocation>
</comment>
<organism evidence="8 9">
    <name type="scientific">Coleophoma crateriformis</name>
    <dbReference type="NCBI Taxonomy" id="565419"/>
    <lineage>
        <taxon>Eukaryota</taxon>
        <taxon>Fungi</taxon>
        <taxon>Dikarya</taxon>
        <taxon>Ascomycota</taxon>
        <taxon>Pezizomycotina</taxon>
        <taxon>Leotiomycetes</taxon>
        <taxon>Helotiales</taxon>
        <taxon>Dermateaceae</taxon>
        <taxon>Coleophoma</taxon>
    </lineage>
</organism>
<dbReference type="SMART" id="SM00066">
    <property type="entry name" value="GAL4"/>
    <property type="match status" value="1"/>
</dbReference>
<dbReference type="AlphaFoldDB" id="A0A3D8QE37"/>
<protein>
    <recommendedName>
        <fullName evidence="7">Zn(2)-C6 fungal-type domain-containing protein</fullName>
    </recommendedName>
</protein>
<dbReference type="InterPro" id="IPR036864">
    <property type="entry name" value="Zn2-C6_fun-type_DNA-bd_sf"/>
</dbReference>
<gene>
    <name evidence="8" type="ORF">BP5796_11691</name>
</gene>
<dbReference type="PANTHER" id="PTHR47338">
    <property type="entry name" value="ZN(II)2CYS6 TRANSCRIPTION FACTOR (EUROFUNG)-RELATED"/>
    <property type="match status" value="1"/>
</dbReference>
<dbReference type="InterPro" id="IPR001138">
    <property type="entry name" value="Zn2Cys6_DnaBD"/>
</dbReference>
<dbReference type="GO" id="GO:0003677">
    <property type="term" value="F:DNA binding"/>
    <property type="evidence" value="ECO:0007669"/>
    <property type="project" value="InterPro"/>
</dbReference>
<evidence type="ECO:0000313" key="9">
    <source>
        <dbReference type="Proteomes" id="UP000256328"/>
    </source>
</evidence>
<dbReference type="PROSITE" id="PS50048">
    <property type="entry name" value="ZN2_CY6_FUNGAL_2"/>
    <property type="match status" value="1"/>
</dbReference>
<dbReference type="Proteomes" id="UP000256328">
    <property type="component" value="Unassembled WGS sequence"/>
</dbReference>
<feature type="compositionally biased region" description="Low complexity" evidence="6">
    <location>
        <begin position="146"/>
        <end position="157"/>
    </location>
</feature>
<dbReference type="CDD" id="cd00067">
    <property type="entry name" value="GAL4"/>
    <property type="match status" value="1"/>
</dbReference>
<comment type="caution">
    <text evidence="8">The sequence shown here is derived from an EMBL/GenBank/DDBJ whole genome shotgun (WGS) entry which is preliminary data.</text>
</comment>
<feature type="region of interest" description="Disordered" evidence="6">
    <location>
        <begin position="67"/>
        <end position="93"/>
    </location>
</feature>
<accession>A0A3D8QE37</accession>
<feature type="region of interest" description="Disordered" evidence="6">
    <location>
        <begin position="337"/>
        <end position="365"/>
    </location>
</feature>
<sequence>MSDDTDLFISFIESLHNTEPAMPGERPAKRIRQACEPCRRKKSRCPGEKPTCSHCTRLRQSCYYAEEPHRRSNVSEAPQLARTEVQPAAATTDSRLEDRLKFVEAKLLEVLSNQSATTTPRIPPRQVSFSPAATVAAIADPPQGTSSPSSTKRPLLPSSSLPPWDMKIWAAQKYLLYCDCQPLALFHRDSFIATLGDRDSEVMFAILALTIRFSEDSPFYGDCGELAAGYAEAARVIVMQSVSQGTVELSTLQSLCLLSLIDFSNGNTQRASVHSGLAMSLAHNAGLTSESPLYLTDKVREERRRCFWSLFLLKRLHGADFSVLDFSGEENFPWYPETTGKPVNSARAADRPSPPRLDTDPPREHMQDKGVVAYAIQLSEVWFKTTRYSRRRGKPSSLPPWSPQSEYSIILAQQMDFETRMPYIHRFKPAEFSKKSAEDLHANRDYWGPWLFIQFLYHTNLCLLNHPLLLSLRLRNFKCVIPEIFLQHTADLIASHASWILHFIDMLQAKSFKVTDPFLAHCVAIVATIYLQESFSEDFKIRDEKQAAFTKCLKFVRDFGQQWPHVDRMADKLQRLGETVSSTYSTSSDSPQRPTRSLLIDLGQFWEILEYSSSSEIPSKSSILFGSSLYSGVRRHTAEMAHTSALPEPTRVDRQDFDGTGPQNTPAAGVTPAHEPRDSSGAIAAESGVTPLMFSNDELAVLTESFFHQRTNDFEGGVNVSGVEDWWNSGNL</sequence>
<dbReference type="Pfam" id="PF00172">
    <property type="entry name" value="Zn_clus"/>
    <property type="match status" value="1"/>
</dbReference>
<keyword evidence="4" id="KW-0804">Transcription</keyword>
<proteinExistence type="predicted"/>
<dbReference type="SUPFAM" id="SSF57701">
    <property type="entry name" value="Zn2/Cys6 DNA-binding domain"/>
    <property type="match status" value="1"/>
</dbReference>
<dbReference type="Gene3D" id="4.10.240.10">
    <property type="entry name" value="Zn(2)-C6 fungal-type DNA-binding domain"/>
    <property type="match status" value="1"/>
</dbReference>
<feature type="region of interest" description="Disordered" evidence="6">
    <location>
        <begin position="650"/>
        <end position="681"/>
    </location>
</feature>
<dbReference type="GO" id="GO:0008270">
    <property type="term" value="F:zinc ion binding"/>
    <property type="evidence" value="ECO:0007669"/>
    <property type="project" value="InterPro"/>
</dbReference>
<feature type="domain" description="Zn(2)-C6 fungal-type" evidence="7">
    <location>
        <begin position="34"/>
        <end position="64"/>
    </location>
</feature>
<keyword evidence="5" id="KW-0539">Nucleus</keyword>
<evidence type="ECO:0000256" key="4">
    <source>
        <dbReference type="ARBA" id="ARBA00023163"/>
    </source>
</evidence>
<evidence type="ECO:0000259" key="7">
    <source>
        <dbReference type="PROSITE" id="PS50048"/>
    </source>
</evidence>
<dbReference type="Pfam" id="PF04082">
    <property type="entry name" value="Fungal_trans"/>
    <property type="match status" value="1"/>
</dbReference>
<evidence type="ECO:0000256" key="2">
    <source>
        <dbReference type="ARBA" id="ARBA00022723"/>
    </source>
</evidence>
<dbReference type="InterPro" id="IPR050815">
    <property type="entry name" value="TF_fung"/>
</dbReference>
<dbReference type="GO" id="GO:0006351">
    <property type="term" value="P:DNA-templated transcription"/>
    <property type="evidence" value="ECO:0007669"/>
    <property type="project" value="InterPro"/>
</dbReference>
<dbReference type="GO" id="GO:0000981">
    <property type="term" value="F:DNA-binding transcription factor activity, RNA polymerase II-specific"/>
    <property type="evidence" value="ECO:0007669"/>
    <property type="project" value="InterPro"/>
</dbReference>
<dbReference type="EMBL" id="PDLN01000019">
    <property type="protein sequence ID" value="RDW60085.1"/>
    <property type="molecule type" value="Genomic_DNA"/>
</dbReference>
<evidence type="ECO:0000256" key="6">
    <source>
        <dbReference type="SAM" id="MobiDB-lite"/>
    </source>
</evidence>
<dbReference type="OrthoDB" id="424974at2759"/>
<evidence type="ECO:0000256" key="3">
    <source>
        <dbReference type="ARBA" id="ARBA00023015"/>
    </source>
</evidence>
<evidence type="ECO:0000313" key="8">
    <source>
        <dbReference type="EMBL" id="RDW60085.1"/>
    </source>
</evidence>
<keyword evidence="3" id="KW-0805">Transcription regulation</keyword>
<reference evidence="8 9" key="1">
    <citation type="journal article" date="2018" name="IMA Fungus">
        <title>IMA Genome-F 9: Draft genome sequence of Annulohypoxylon stygium, Aspergillus mulundensis, Berkeleyomyces basicola (syn. Thielaviopsis basicola), Ceratocystis smalleyi, two Cercospora beticola strains, Coleophoma cylindrospora, Fusarium fracticaudum, Phialophora cf. hyalina, and Morchella septimelata.</title>
        <authorList>
            <person name="Wingfield B.D."/>
            <person name="Bills G.F."/>
            <person name="Dong Y."/>
            <person name="Huang W."/>
            <person name="Nel W.J."/>
            <person name="Swalarsk-Parry B.S."/>
            <person name="Vaghefi N."/>
            <person name="Wilken P.M."/>
            <person name="An Z."/>
            <person name="de Beer Z.W."/>
            <person name="De Vos L."/>
            <person name="Chen L."/>
            <person name="Duong T.A."/>
            <person name="Gao Y."/>
            <person name="Hammerbacher A."/>
            <person name="Kikkert J.R."/>
            <person name="Li Y."/>
            <person name="Li H."/>
            <person name="Li K."/>
            <person name="Li Q."/>
            <person name="Liu X."/>
            <person name="Ma X."/>
            <person name="Naidoo K."/>
            <person name="Pethybridge S.J."/>
            <person name="Sun J."/>
            <person name="Steenkamp E.T."/>
            <person name="van der Nest M.A."/>
            <person name="van Wyk S."/>
            <person name="Wingfield M.J."/>
            <person name="Xiong C."/>
            <person name="Yue Q."/>
            <person name="Zhang X."/>
        </authorList>
    </citation>
    <scope>NUCLEOTIDE SEQUENCE [LARGE SCALE GENOMIC DNA]</scope>
    <source>
        <strain evidence="8 9">BP5796</strain>
    </source>
</reference>
<dbReference type="PANTHER" id="PTHR47338:SF9">
    <property type="entry name" value="ZN(II)2CYS6 TRANSCRIPTION FACTOR (EUROFUNG)"/>
    <property type="match status" value="1"/>
</dbReference>
<evidence type="ECO:0000256" key="1">
    <source>
        <dbReference type="ARBA" id="ARBA00004123"/>
    </source>
</evidence>
<dbReference type="CDD" id="cd12148">
    <property type="entry name" value="fungal_TF_MHR"/>
    <property type="match status" value="1"/>
</dbReference>
<dbReference type="PROSITE" id="PS00463">
    <property type="entry name" value="ZN2_CY6_FUNGAL_1"/>
    <property type="match status" value="1"/>
</dbReference>
<keyword evidence="2" id="KW-0479">Metal-binding</keyword>